<protein>
    <submittedName>
        <fullName evidence="1">Uncharacterized protein</fullName>
    </submittedName>
</protein>
<evidence type="ECO:0000313" key="1">
    <source>
        <dbReference type="EMBL" id="RKP29786.1"/>
    </source>
</evidence>
<sequence>MELFRIDHKPHEIPVNVMYLIYHRGAGHSYTDAVGERIVDEYSKDAKVPMIAVTFDIPNHGEREVSEMVNAAFKDGNEPHALDMIICIEFSINDIKLVMDLLPIYLSLGAHLAPDLKDENVPIRFHSMLSGYPKGGHIINRFASI</sequence>
<proteinExistence type="predicted"/>
<dbReference type="Proteomes" id="UP000268321">
    <property type="component" value="Unassembled WGS sequence"/>
</dbReference>
<name>A0A4P9ZAI8_9ASCO</name>
<evidence type="ECO:0000313" key="2">
    <source>
        <dbReference type="Proteomes" id="UP000268321"/>
    </source>
</evidence>
<dbReference type="AlphaFoldDB" id="A0A4P9ZAI8"/>
<accession>A0A4P9ZAI8</accession>
<organism evidence="1 2">
    <name type="scientific">Metschnikowia bicuspidata</name>
    <dbReference type="NCBI Taxonomy" id="27322"/>
    <lineage>
        <taxon>Eukaryota</taxon>
        <taxon>Fungi</taxon>
        <taxon>Dikarya</taxon>
        <taxon>Ascomycota</taxon>
        <taxon>Saccharomycotina</taxon>
        <taxon>Pichiomycetes</taxon>
        <taxon>Metschnikowiaceae</taxon>
        <taxon>Metschnikowia</taxon>
    </lineage>
</organism>
<keyword evidence="2" id="KW-1185">Reference proteome</keyword>
<dbReference type="EMBL" id="ML004474">
    <property type="protein sequence ID" value="RKP29786.1"/>
    <property type="molecule type" value="Genomic_DNA"/>
</dbReference>
<gene>
    <name evidence="1" type="ORF">METBISCDRAFT_23892</name>
</gene>
<reference evidence="2" key="1">
    <citation type="journal article" date="2018" name="Nat. Microbiol.">
        <title>Leveraging single-cell genomics to expand the fungal tree of life.</title>
        <authorList>
            <person name="Ahrendt S.R."/>
            <person name="Quandt C.A."/>
            <person name="Ciobanu D."/>
            <person name="Clum A."/>
            <person name="Salamov A."/>
            <person name="Andreopoulos B."/>
            <person name="Cheng J.F."/>
            <person name="Woyke T."/>
            <person name="Pelin A."/>
            <person name="Henrissat B."/>
            <person name="Reynolds N.K."/>
            <person name="Benny G.L."/>
            <person name="Smith M.E."/>
            <person name="James T.Y."/>
            <person name="Grigoriev I.V."/>
        </authorList>
    </citation>
    <scope>NUCLEOTIDE SEQUENCE [LARGE SCALE GENOMIC DNA]</scope>
    <source>
        <strain evidence="2">Baker2002</strain>
    </source>
</reference>
<dbReference type="OrthoDB" id="2152248at2759"/>